<gene>
    <name evidence="2" type="ORF">MDUV_30580</name>
</gene>
<keyword evidence="3" id="KW-1185">Reference proteome</keyword>
<evidence type="ECO:0008006" key="4">
    <source>
        <dbReference type="Google" id="ProtNLM"/>
    </source>
</evidence>
<dbReference type="InterPro" id="IPR036396">
    <property type="entry name" value="Cyt_P450_sf"/>
</dbReference>
<proteinExistence type="predicted"/>
<accession>A0A7I7K3S6</accession>
<dbReference type="AlphaFoldDB" id="A0A7I7K3S6"/>
<name>A0A7I7K3S6_9MYCO</name>
<organism evidence="2 3">
    <name type="scientific">Mycolicibacterium duvalii</name>
    <dbReference type="NCBI Taxonomy" id="39688"/>
    <lineage>
        <taxon>Bacteria</taxon>
        <taxon>Bacillati</taxon>
        <taxon>Actinomycetota</taxon>
        <taxon>Actinomycetes</taxon>
        <taxon>Mycobacteriales</taxon>
        <taxon>Mycobacteriaceae</taxon>
        <taxon>Mycolicibacterium</taxon>
    </lineage>
</organism>
<dbReference type="SUPFAM" id="SSF48264">
    <property type="entry name" value="Cytochrome P450"/>
    <property type="match status" value="1"/>
</dbReference>
<reference evidence="2 3" key="1">
    <citation type="journal article" date="2019" name="Emerg. Microbes Infect.">
        <title>Comprehensive subspecies identification of 175 nontuberculous mycobacteria species based on 7547 genomic profiles.</title>
        <authorList>
            <person name="Matsumoto Y."/>
            <person name="Kinjo T."/>
            <person name="Motooka D."/>
            <person name="Nabeya D."/>
            <person name="Jung N."/>
            <person name="Uechi K."/>
            <person name="Horii T."/>
            <person name="Iida T."/>
            <person name="Fujita J."/>
            <person name="Nakamura S."/>
        </authorList>
    </citation>
    <scope>NUCLEOTIDE SEQUENCE [LARGE SCALE GENOMIC DNA]</scope>
    <source>
        <strain evidence="2 3">JCM 6396</strain>
    </source>
</reference>
<dbReference type="GO" id="GO:0020037">
    <property type="term" value="F:heme binding"/>
    <property type="evidence" value="ECO:0007669"/>
    <property type="project" value="InterPro"/>
</dbReference>
<dbReference type="EMBL" id="AP022563">
    <property type="protein sequence ID" value="BBX18198.1"/>
    <property type="molecule type" value="Genomic_DNA"/>
</dbReference>
<dbReference type="GO" id="GO:0005506">
    <property type="term" value="F:iron ion binding"/>
    <property type="evidence" value="ECO:0007669"/>
    <property type="project" value="InterPro"/>
</dbReference>
<feature type="compositionally biased region" description="Low complexity" evidence="1">
    <location>
        <begin position="68"/>
        <end position="77"/>
    </location>
</feature>
<feature type="region of interest" description="Disordered" evidence="1">
    <location>
        <begin position="64"/>
        <end position="88"/>
    </location>
</feature>
<evidence type="ECO:0000313" key="3">
    <source>
        <dbReference type="Proteomes" id="UP000467006"/>
    </source>
</evidence>
<dbReference type="KEGG" id="mdu:MDUV_30580"/>
<evidence type="ECO:0000256" key="1">
    <source>
        <dbReference type="SAM" id="MobiDB-lite"/>
    </source>
</evidence>
<dbReference type="Gene3D" id="1.10.630.10">
    <property type="entry name" value="Cytochrome P450"/>
    <property type="match status" value="1"/>
</dbReference>
<protein>
    <recommendedName>
        <fullName evidence="4">Cytochrome P450</fullName>
    </recommendedName>
</protein>
<dbReference type="Proteomes" id="UP000467006">
    <property type="component" value="Chromosome"/>
</dbReference>
<sequence length="88" mass="9639">MFPSTVFLTIMGVPVEDLEQFMAWEDKILHQTGVGGEANAARLEDMTHVMGYFSGLIRQRRENRDPDAVAAADVADVSGPRTERTGSA</sequence>
<evidence type="ECO:0000313" key="2">
    <source>
        <dbReference type="EMBL" id="BBX18198.1"/>
    </source>
</evidence>
<dbReference type="GO" id="GO:0004497">
    <property type="term" value="F:monooxygenase activity"/>
    <property type="evidence" value="ECO:0007669"/>
    <property type="project" value="InterPro"/>
</dbReference>
<dbReference type="GO" id="GO:0016705">
    <property type="term" value="F:oxidoreductase activity, acting on paired donors, with incorporation or reduction of molecular oxygen"/>
    <property type="evidence" value="ECO:0007669"/>
    <property type="project" value="InterPro"/>
</dbReference>